<keyword evidence="2" id="KW-1185">Reference proteome</keyword>
<feature type="non-terminal residue" evidence="1">
    <location>
        <position position="1"/>
    </location>
</feature>
<reference evidence="1 2" key="1">
    <citation type="submission" date="2024-05" db="EMBL/GenBank/DDBJ databases">
        <title>Culex pipiens pipiens assembly and annotation.</title>
        <authorList>
            <person name="Alout H."/>
            <person name="Durand T."/>
        </authorList>
    </citation>
    <scope>NUCLEOTIDE SEQUENCE [LARGE SCALE GENOMIC DNA]</scope>
    <source>
        <strain evidence="1">HA-2024</strain>
        <tissue evidence="1">Whole body</tissue>
    </source>
</reference>
<accession>A0ABD1CWA9</accession>
<organism evidence="1 2">
    <name type="scientific">Culex pipiens pipiens</name>
    <name type="common">Northern house mosquito</name>
    <dbReference type="NCBI Taxonomy" id="38569"/>
    <lineage>
        <taxon>Eukaryota</taxon>
        <taxon>Metazoa</taxon>
        <taxon>Ecdysozoa</taxon>
        <taxon>Arthropoda</taxon>
        <taxon>Hexapoda</taxon>
        <taxon>Insecta</taxon>
        <taxon>Pterygota</taxon>
        <taxon>Neoptera</taxon>
        <taxon>Endopterygota</taxon>
        <taxon>Diptera</taxon>
        <taxon>Nematocera</taxon>
        <taxon>Culicoidea</taxon>
        <taxon>Culicidae</taxon>
        <taxon>Culicinae</taxon>
        <taxon>Culicini</taxon>
        <taxon>Culex</taxon>
        <taxon>Culex</taxon>
    </lineage>
</organism>
<evidence type="ECO:0000313" key="1">
    <source>
        <dbReference type="EMBL" id="KAL1380725.1"/>
    </source>
</evidence>
<protein>
    <submittedName>
        <fullName evidence="1">Uncharacterized protein</fullName>
    </submittedName>
</protein>
<gene>
    <name evidence="1" type="ORF">pipiens_013972</name>
</gene>
<proteinExistence type="predicted"/>
<dbReference type="EMBL" id="JBEHCU010008985">
    <property type="protein sequence ID" value="KAL1380725.1"/>
    <property type="molecule type" value="Genomic_DNA"/>
</dbReference>
<comment type="caution">
    <text evidence="1">The sequence shown here is derived from an EMBL/GenBank/DDBJ whole genome shotgun (WGS) entry which is preliminary data.</text>
</comment>
<dbReference type="AlphaFoldDB" id="A0ABD1CWA9"/>
<dbReference type="Proteomes" id="UP001562425">
    <property type="component" value="Unassembled WGS sequence"/>
</dbReference>
<name>A0ABD1CWA9_CULPP</name>
<evidence type="ECO:0000313" key="2">
    <source>
        <dbReference type="Proteomes" id="UP001562425"/>
    </source>
</evidence>
<sequence>AAEIFKYPTFDAFVKPPSHCPYHLFMEFNQASEARKLSTTKALILLLVVFFVRRFC</sequence>